<gene>
    <name evidence="1" type="ORF">MRATA1EN22A_LOCUS9605</name>
</gene>
<evidence type="ECO:0000313" key="1">
    <source>
        <dbReference type="EMBL" id="CAM9935759.1"/>
    </source>
</evidence>
<evidence type="ECO:0000313" key="2">
    <source>
        <dbReference type="Proteomes" id="UP001162501"/>
    </source>
</evidence>
<dbReference type="Proteomes" id="UP001162501">
    <property type="component" value="Chromosome 2"/>
</dbReference>
<reference evidence="1" key="2">
    <citation type="submission" date="2025-03" db="EMBL/GenBank/DDBJ databases">
        <authorList>
            <consortium name="ELIXIR-Norway"/>
            <consortium name="Elixir Norway"/>
        </authorList>
    </citation>
    <scope>NUCLEOTIDE SEQUENCE</scope>
</reference>
<name>A0AC59YRQ8_RANTA</name>
<accession>A0AC59YRQ8</accession>
<proteinExistence type="predicted"/>
<organism evidence="1 2">
    <name type="scientific">Rangifer tarandus platyrhynchus</name>
    <name type="common">Svalbard reindeer</name>
    <dbReference type="NCBI Taxonomy" id="3082113"/>
    <lineage>
        <taxon>Eukaryota</taxon>
        <taxon>Metazoa</taxon>
        <taxon>Chordata</taxon>
        <taxon>Craniata</taxon>
        <taxon>Vertebrata</taxon>
        <taxon>Euteleostomi</taxon>
        <taxon>Mammalia</taxon>
        <taxon>Eutheria</taxon>
        <taxon>Laurasiatheria</taxon>
        <taxon>Artiodactyla</taxon>
        <taxon>Ruminantia</taxon>
        <taxon>Pecora</taxon>
        <taxon>Cervidae</taxon>
        <taxon>Odocoileinae</taxon>
        <taxon>Rangifer</taxon>
    </lineage>
</organism>
<protein>
    <submittedName>
        <fullName evidence="1">Uncharacterized protein</fullName>
    </submittedName>
</protein>
<reference evidence="1" key="1">
    <citation type="submission" date="2023-05" db="EMBL/GenBank/DDBJ databases">
        <authorList>
            <consortium name="ELIXIR-Norway"/>
        </authorList>
    </citation>
    <scope>NUCLEOTIDE SEQUENCE</scope>
</reference>
<sequence>MVPFPLRLCLPVSLHQALCPRGQACWSKCCPRALSSCRPQTEALGHGMGGHRSSTQTQPQAQATFSLIASSCCSLTYLCPGPRASEFFSLTMPPQIQAVL</sequence>
<dbReference type="EMBL" id="OX596086">
    <property type="protein sequence ID" value="CAM9935759.1"/>
    <property type="molecule type" value="Genomic_DNA"/>
</dbReference>